<dbReference type="InterPro" id="IPR036291">
    <property type="entry name" value="NAD(P)-bd_dom_sf"/>
</dbReference>
<dbReference type="InterPro" id="IPR016040">
    <property type="entry name" value="NAD(P)-bd_dom"/>
</dbReference>
<evidence type="ECO:0000313" key="3">
    <source>
        <dbReference type="EMBL" id="MDT9593401.1"/>
    </source>
</evidence>
<feature type="domain" description="NAD(P)-binding" evidence="2">
    <location>
        <begin position="19"/>
        <end position="155"/>
    </location>
</feature>
<keyword evidence="4" id="KW-1185">Reference proteome</keyword>
<evidence type="ECO:0000313" key="4">
    <source>
        <dbReference type="Proteomes" id="UP001268542"/>
    </source>
</evidence>
<feature type="region of interest" description="Disordered" evidence="1">
    <location>
        <begin position="302"/>
        <end position="332"/>
    </location>
</feature>
<organism evidence="3 4">
    <name type="scientific">Nocardioides imazamoxiresistens</name>
    <dbReference type="NCBI Taxonomy" id="3231893"/>
    <lineage>
        <taxon>Bacteria</taxon>
        <taxon>Bacillati</taxon>
        <taxon>Actinomycetota</taxon>
        <taxon>Actinomycetes</taxon>
        <taxon>Propionibacteriales</taxon>
        <taxon>Nocardioidaceae</taxon>
        <taxon>Nocardioides</taxon>
    </lineage>
</organism>
<proteinExistence type="predicted"/>
<dbReference type="SUPFAM" id="SSF51735">
    <property type="entry name" value="NAD(P)-binding Rossmann-fold domains"/>
    <property type="match status" value="1"/>
</dbReference>
<dbReference type="Proteomes" id="UP001268542">
    <property type="component" value="Unassembled WGS sequence"/>
</dbReference>
<evidence type="ECO:0000259" key="2">
    <source>
        <dbReference type="Pfam" id="PF13460"/>
    </source>
</evidence>
<evidence type="ECO:0000256" key="1">
    <source>
        <dbReference type="SAM" id="MobiDB-lite"/>
    </source>
</evidence>
<dbReference type="PANTHER" id="PTHR12126:SF11">
    <property type="entry name" value="NADH DEHYDROGENASE [UBIQUINONE] 1 ALPHA SUBCOMPLEX SUBUNIT 9, MITOCHONDRIAL"/>
    <property type="match status" value="1"/>
</dbReference>
<dbReference type="InterPro" id="IPR051207">
    <property type="entry name" value="ComplexI_NDUFA9_subunit"/>
</dbReference>
<protein>
    <submittedName>
        <fullName evidence="3">NAD(P)H-binding protein</fullName>
    </submittedName>
</protein>
<dbReference type="EMBL" id="JAVYII010000004">
    <property type="protein sequence ID" value="MDT9593401.1"/>
    <property type="molecule type" value="Genomic_DNA"/>
</dbReference>
<dbReference type="Gene3D" id="3.40.50.720">
    <property type="entry name" value="NAD(P)-binding Rossmann-like Domain"/>
    <property type="match status" value="1"/>
</dbReference>
<accession>A0ABU3PW19</accession>
<reference evidence="3 4" key="1">
    <citation type="submission" date="2023-08" db="EMBL/GenBank/DDBJ databases">
        <title>Nocardioides seae sp. nov., a bacterium isolated from a soil.</title>
        <authorList>
            <person name="Wang X."/>
        </authorList>
    </citation>
    <scope>NUCLEOTIDE SEQUENCE [LARGE SCALE GENOMIC DNA]</scope>
    <source>
        <strain evidence="3 4">YZH12</strain>
    </source>
</reference>
<comment type="caution">
    <text evidence="3">The sequence shown here is derived from an EMBL/GenBank/DDBJ whole genome shotgun (WGS) entry which is preliminary data.</text>
</comment>
<dbReference type="Pfam" id="PF13460">
    <property type="entry name" value="NAD_binding_10"/>
    <property type="match status" value="1"/>
</dbReference>
<gene>
    <name evidence="3" type="ORF">RDV89_10005</name>
</gene>
<dbReference type="PANTHER" id="PTHR12126">
    <property type="entry name" value="NADH-UBIQUINONE OXIDOREDUCTASE 39 KDA SUBUNIT-RELATED"/>
    <property type="match status" value="1"/>
</dbReference>
<name>A0ABU3PW19_9ACTN</name>
<sequence length="332" mass="36096">MPDDSGTPTTAPTRVLVTGASGFVGHRLVPALLQQGHDVRAMTRHPDTYDGLGTPVYGDVSDPGSLAEPLTDVDVAYYFVHSLDDDDFEAKDAAAARAFGQAAAALGVRQIIYLGGLGADDEDLSPHLRSRREVERLLGESGVPVTVLRAAVVIGHGGISWEITRQLVQRLPAMVAPKWAKTRTQPIAVDDVVRYLVGVLDREEALDRVFEIGGPDQLDYLGMLREAARVQKGHAPPILPVPILSPRLSSHWLSFVTDVDTTTGRNLIDSMDVEVLVTDHSIRDLVPGEPLSYAEAVRRALAEREAEEARDRARRAERADRAERPDAEPSEA</sequence>
<dbReference type="RefSeq" id="WP_315732890.1">
    <property type="nucleotide sequence ID" value="NZ_JAVYII010000004.1"/>
</dbReference>